<proteinExistence type="predicted"/>
<feature type="region of interest" description="Disordered" evidence="1">
    <location>
        <begin position="1"/>
        <end position="212"/>
    </location>
</feature>
<dbReference type="EnsemblMetazoa" id="CapteT190839">
    <property type="protein sequence ID" value="CapteP190839"/>
    <property type="gene ID" value="CapteG190839"/>
</dbReference>
<evidence type="ECO:0000256" key="1">
    <source>
        <dbReference type="SAM" id="MobiDB-lite"/>
    </source>
</evidence>
<reference evidence="4" key="1">
    <citation type="submission" date="2012-12" db="EMBL/GenBank/DDBJ databases">
        <authorList>
            <person name="Hellsten U."/>
            <person name="Grimwood J."/>
            <person name="Chapman J.A."/>
            <person name="Shapiro H."/>
            <person name="Aerts A."/>
            <person name="Otillar R.P."/>
            <person name="Terry A.Y."/>
            <person name="Boore J.L."/>
            <person name="Simakov O."/>
            <person name="Marletaz F."/>
            <person name="Cho S.-J."/>
            <person name="Edsinger-Gonzales E."/>
            <person name="Havlak P."/>
            <person name="Kuo D.-H."/>
            <person name="Larsson T."/>
            <person name="Lv J."/>
            <person name="Arendt D."/>
            <person name="Savage R."/>
            <person name="Osoegawa K."/>
            <person name="de Jong P."/>
            <person name="Lindberg D.R."/>
            <person name="Seaver E.C."/>
            <person name="Weisblat D.A."/>
            <person name="Putnam N.H."/>
            <person name="Grigoriev I.V."/>
            <person name="Rokhsar D.S."/>
        </authorList>
    </citation>
    <scope>NUCLEOTIDE SEQUENCE</scope>
    <source>
        <strain evidence="4">I ESC-2004</strain>
    </source>
</reference>
<feature type="compositionally biased region" description="Basic and acidic residues" evidence="1">
    <location>
        <begin position="202"/>
        <end position="212"/>
    </location>
</feature>
<feature type="compositionally biased region" description="Polar residues" evidence="1">
    <location>
        <begin position="73"/>
        <end position="94"/>
    </location>
</feature>
<gene>
    <name evidence="2" type="ORF">CAPTEDRAFT_190839</name>
</gene>
<keyword evidence="4" id="KW-1185">Reference proteome</keyword>
<name>R7TXZ5_CAPTE</name>
<dbReference type="HOGENOM" id="CLU_562900_0_0_1"/>
<reference evidence="3" key="3">
    <citation type="submission" date="2015-06" db="UniProtKB">
        <authorList>
            <consortium name="EnsemblMetazoa"/>
        </authorList>
    </citation>
    <scope>IDENTIFICATION</scope>
</reference>
<feature type="compositionally biased region" description="Polar residues" evidence="1">
    <location>
        <begin position="52"/>
        <end position="62"/>
    </location>
</feature>
<feature type="compositionally biased region" description="Polar residues" evidence="1">
    <location>
        <begin position="114"/>
        <end position="139"/>
    </location>
</feature>
<dbReference type="EMBL" id="KB307721">
    <property type="protein sequence ID" value="ELT98624.1"/>
    <property type="molecule type" value="Genomic_DNA"/>
</dbReference>
<feature type="region of interest" description="Disordered" evidence="1">
    <location>
        <begin position="274"/>
        <end position="377"/>
    </location>
</feature>
<evidence type="ECO:0000313" key="2">
    <source>
        <dbReference type="EMBL" id="ELT98624.1"/>
    </source>
</evidence>
<feature type="compositionally biased region" description="Acidic residues" evidence="1">
    <location>
        <begin position="476"/>
        <end position="485"/>
    </location>
</feature>
<feature type="compositionally biased region" description="Basic and acidic residues" evidence="1">
    <location>
        <begin position="18"/>
        <end position="50"/>
    </location>
</feature>
<dbReference type="EMBL" id="AMQN01010405">
    <property type="status" value="NOT_ANNOTATED_CDS"/>
    <property type="molecule type" value="Genomic_DNA"/>
</dbReference>
<reference evidence="2 4" key="2">
    <citation type="journal article" date="2013" name="Nature">
        <title>Insights into bilaterian evolution from three spiralian genomes.</title>
        <authorList>
            <person name="Simakov O."/>
            <person name="Marletaz F."/>
            <person name="Cho S.J."/>
            <person name="Edsinger-Gonzales E."/>
            <person name="Havlak P."/>
            <person name="Hellsten U."/>
            <person name="Kuo D.H."/>
            <person name="Larsson T."/>
            <person name="Lv J."/>
            <person name="Arendt D."/>
            <person name="Savage R."/>
            <person name="Osoegawa K."/>
            <person name="de Jong P."/>
            <person name="Grimwood J."/>
            <person name="Chapman J.A."/>
            <person name="Shapiro H."/>
            <person name="Aerts A."/>
            <person name="Otillar R.P."/>
            <person name="Terry A.Y."/>
            <person name="Boore J.L."/>
            <person name="Grigoriev I.V."/>
            <person name="Lindberg D.R."/>
            <person name="Seaver E.C."/>
            <person name="Weisblat D.A."/>
            <person name="Putnam N.H."/>
            <person name="Rokhsar D.S."/>
        </authorList>
    </citation>
    <scope>NUCLEOTIDE SEQUENCE</scope>
    <source>
        <strain evidence="2 4">I ESC-2004</strain>
    </source>
</reference>
<sequence length="485" mass="53690">MERRAPGCAKRSGSATRQSHEEALVVRRDSTGKHVIEARDLEAEKKEPGKRLSSSGRLNMTADQLLPNMPKLRSQNSTSSDLNMDTDSDMSPLSLTAPDVMMPTTSSKHKRSTMTKTRTVTSIPSGRTTPVSTSKTNSVYEADLNKPRVKRPSSAGGANQERGRSPQRQRPASARSSSSSRLPAATPMRQLPETPKKPAHSKTIDIPDAKADVKSNLSHMRRNSMSSATFSLNVDYEDYPEAPPENEDLNAKMEMLFEEYKKVELSLIEKDAKARELREKEKESKKKERQQNRRSRSVTREVILAGSTKEPSRPNRASSTSRPSAPAFGASTTKPQEPQQRPSRKSGLASMANPPNANTRKGHFHTQARHTPTISLPILRTDTLTPMELSMLIKSVIKPTPGAFGFRSRLPMPGSFQGKVKAKDNRLEPNSLKRCDSGVDINNLSPSDNSNHCDDDSSSWQAQDRVIPPPVLNDPLDLENDDDYF</sequence>
<feature type="compositionally biased region" description="Low complexity" evidence="1">
    <location>
        <begin position="166"/>
        <end position="181"/>
    </location>
</feature>
<evidence type="ECO:0000313" key="3">
    <source>
        <dbReference type="EnsemblMetazoa" id="CapteP190839"/>
    </source>
</evidence>
<organism evidence="2">
    <name type="scientific">Capitella teleta</name>
    <name type="common">Polychaete worm</name>
    <dbReference type="NCBI Taxonomy" id="283909"/>
    <lineage>
        <taxon>Eukaryota</taxon>
        <taxon>Metazoa</taxon>
        <taxon>Spiralia</taxon>
        <taxon>Lophotrochozoa</taxon>
        <taxon>Annelida</taxon>
        <taxon>Polychaeta</taxon>
        <taxon>Sedentaria</taxon>
        <taxon>Scolecida</taxon>
        <taxon>Capitellidae</taxon>
        <taxon>Capitella</taxon>
    </lineage>
</organism>
<evidence type="ECO:0000313" key="4">
    <source>
        <dbReference type="Proteomes" id="UP000014760"/>
    </source>
</evidence>
<accession>R7TXZ5</accession>
<dbReference type="AlphaFoldDB" id="R7TXZ5"/>
<feature type="compositionally biased region" description="Basic and acidic residues" evidence="1">
    <location>
        <begin position="274"/>
        <end position="291"/>
    </location>
</feature>
<feature type="compositionally biased region" description="Polar residues" evidence="1">
    <location>
        <begin position="330"/>
        <end position="341"/>
    </location>
</feature>
<dbReference type="Proteomes" id="UP000014760">
    <property type="component" value="Unassembled WGS sequence"/>
</dbReference>
<feature type="region of interest" description="Disordered" evidence="1">
    <location>
        <begin position="429"/>
        <end position="485"/>
    </location>
</feature>
<feature type="compositionally biased region" description="Low complexity" evidence="1">
    <location>
        <begin position="314"/>
        <end position="327"/>
    </location>
</feature>
<protein>
    <submittedName>
        <fullName evidence="2 3">Uncharacterized protein</fullName>
    </submittedName>
</protein>